<evidence type="ECO:0000313" key="3">
    <source>
        <dbReference type="Proteomes" id="UP000662373"/>
    </source>
</evidence>
<proteinExistence type="predicted"/>
<protein>
    <recommendedName>
        <fullName evidence="4">Chromosome partitioning protein ParA</fullName>
    </recommendedName>
</protein>
<evidence type="ECO:0000313" key="2">
    <source>
        <dbReference type="EMBL" id="MBJ7880046.1"/>
    </source>
</evidence>
<accession>A0A934KRD8</accession>
<comment type="caution">
    <text evidence="2">The sequence shown here is derived from an EMBL/GenBank/DDBJ whole genome shotgun (WGS) entry which is preliminary data.</text>
</comment>
<organism evidence="2 3">
    <name type="scientific">Gelidibacter salicanalis</name>
    <dbReference type="NCBI Taxonomy" id="291193"/>
    <lineage>
        <taxon>Bacteria</taxon>
        <taxon>Pseudomonadati</taxon>
        <taxon>Bacteroidota</taxon>
        <taxon>Flavobacteriia</taxon>
        <taxon>Flavobacteriales</taxon>
        <taxon>Flavobacteriaceae</taxon>
        <taxon>Gelidibacter</taxon>
    </lineage>
</organism>
<keyword evidence="1" id="KW-1133">Transmembrane helix</keyword>
<evidence type="ECO:0008006" key="4">
    <source>
        <dbReference type="Google" id="ProtNLM"/>
    </source>
</evidence>
<evidence type="ECO:0000256" key="1">
    <source>
        <dbReference type="SAM" id="Phobius"/>
    </source>
</evidence>
<reference evidence="2 3" key="1">
    <citation type="submission" date="2020-09" db="EMBL/GenBank/DDBJ databases">
        <title>Draft genome of Gelidibacter salicanalis PAMC21136.</title>
        <authorList>
            <person name="Park H."/>
        </authorList>
    </citation>
    <scope>NUCLEOTIDE SEQUENCE [LARGE SCALE GENOMIC DNA]</scope>
    <source>
        <strain evidence="2 3">PAMC21136</strain>
    </source>
</reference>
<sequence length="291" mass="33220">MIVNPQLFNYKLIIGSLIVAVVSLSVFGFTTYETEKTQQQFLEQEKKLVEGELSQMLENYDEITESSVILSQQLLVAKKHTTSALEKLRLLKSDFSVFARFKTEFYELKSRNNFLFKTVDSLTVLNDRLKRDKILSDDKLDQQKNANKSLSTLNASLKKTIKKGALLTANSFHAKAFKSETKETTKASQANRFEVCFTLAENTLTEKGAKELYIQILNPLNNVIADKGTAQFGEFLLFYSNKQHINYNNKVIDVCTNIEARHNDKPFIKGVYYVSVFHKDRKLGSTQVVLD</sequence>
<feature type="transmembrane region" description="Helical" evidence="1">
    <location>
        <begin position="12"/>
        <end position="32"/>
    </location>
</feature>
<name>A0A934KRD8_9FLAO</name>
<dbReference type="Proteomes" id="UP000662373">
    <property type="component" value="Unassembled WGS sequence"/>
</dbReference>
<keyword evidence="1" id="KW-0472">Membrane</keyword>
<dbReference type="EMBL" id="JAEHJZ010000008">
    <property type="protein sequence ID" value="MBJ7880046.1"/>
    <property type="molecule type" value="Genomic_DNA"/>
</dbReference>
<keyword evidence="3" id="KW-1185">Reference proteome</keyword>
<gene>
    <name evidence="2" type="ORF">JEM65_05180</name>
</gene>
<keyword evidence="1" id="KW-0812">Transmembrane</keyword>
<dbReference type="RefSeq" id="WP_199597791.1">
    <property type="nucleotide sequence ID" value="NZ_JAEHJZ010000008.1"/>
</dbReference>
<dbReference type="AlphaFoldDB" id="A0A934KRD8"/>